<name>A0A0F9IML9_9ZZZZ</name>
<protein>
    <submittedName>
        <fullName evidence="1">Uncharacterized protein</fullName>
    </submittedName>
</protein>
<organism evidence="1">
    <name type="scientific">marine sediment metagenome</name>
    <dbReference type="NCBI Taxonomy" id="412755"/>
    <lineage>
        <taxon>unclassified sequences</taxon>
        <taxon>metagenomes</taxon>
        <taxon>ecological metagenomes</taxon>
    </lineage>
</organism>
<dbReference type="EMBL" id="LAZR01013641">
    <property type="protein sequence ID" value="KKM21034.1"/>
    <property type="molecule type" value="Genomic_DNA"/>
</dbReference>
<comment type="caution">
    <text evidence="1">The sequence shown here is derived from an EMBL/GenBank/DDBJ whole genome shotgun (WGS) entry which is preliminary data.</text>
</comment>
<evidence type="ECO:0000313" key="1">
    <source>
        <dbReference type="EMBL" id="KKM21034.1"/>
    </source>
</evidence>
<reference evidence="1" key="1">
    <citation type="journal article" date="2015" name="Nature">
        <title>Complex archaea that bridge the gap between prokaryotes and eukaryotes.</title>
        <authorList>
            <person name="Spang A."/>
            <person name="Saw J.H."/>
            <person name="Jorgensen S.L."/>
            <person name="Zaremba-Niedzwiedzka K."/>
            <person name="Martijn J."/>
            <person name="Lind A.E."/>
            <person name="van Eijk R."/>
            <person name="Schleper C."/>
            <person name="Guy L."/>
            <person name="Ettema T.J."/>
        </authorList>
    </citation>
    <scope>NUCLEOTIDE SEQUENCE</scope>
</reference>
<gene>
    <name evidence="1" type="ORF">LCGC14_1639430</name>
</gene>
<proteinExistence type="predicted"/>
<accession>A0A0F9IML9</accession>
<feature type="non-terminal residue" evidence="1">
    <location>
        <position position="59"/>
    </location>
</feature>
<sequence>MWENLKESKASLNERMELAHLNEQMENMIRKRAIEVPELSDEEPVFFLIVSEGGRPIFS</sequence>
<dbReference type="AlphaFoldDB" id="A0A0F9IML9"/>